<sequence>MWLDTLTQAEFNTAYIAHIIADKPHGPRGDEELSAELANALSNLMLMCDEHHRLIDIKDVEGHPVDRLREMKRKHEERIELLTSIQEDKKSHILLYGANIGQQSAHVSWDKAAVAMVPQHYPAEAQAFEIGMVNSAFRDDEPRYWEIERENLRRQFSEKVRSRLQNGSIDHLSIFALAPQPLLMELGHLLSDIPVADVYQLHREPPDWKWQTSDGPFEFVVKQPENDGKRVALNLSLSATIDDSRIKAVLGANIPIWRLTSSPVAPNNDILKSREQLALFRQTFRWLMDEIKRVHGQDAELHVFPAVPVAIALEMGRVRMPKADLALHVYDQQNGSGFRLALIVG</sequence>
<evidence type="ECO:0000259" key="1">
    <source>
        <dbReference type="Pfam" id="PF18145"/>
    </source>
</evidence>
<protein>
    <recommendedName>
        <fullName evidence="1">SMODS-associated and fused to various effectors domain-containing protein</fullName>
    </recommendedName>
</protein>
<organism evidence="2 3">
    <name type="scientific">Desulfosarcina widdelii</name>
    <dbReference type="NCBI Taxonomy" id="947919"/>
    <lineage>
        <taxon>Bacteria</taxon>
        <taxon>Pseudomonadati</taxon>
        <taxon>Thermodesulfobacteriota</taxon>
        <taxon>Desulfobacteria</taxon>
        <taxon>Desulfobacterales</taxon>
        <taxon>Desulfosarcinaceae</taxon>
        <taxon>Desulfosarcina</taxon>
    </lineage>
</organism>
<feature type="domain" description="SMODS-associated and fused to various effectors" evidence="1">
    <location>
        <begin position="152"/>
        <end position="339"/>
    </location>
</feature>
<dbReference type="Proteomes" id="UP000427769">
    <property type="component" value="Chromosome"/>
</dbReference>
<dbReference type="KEGG" id="dwd:DSCW_57050"/>
<dbReference type="AlphaFoldDB" id="A0A5K7ZB17"/>
<keyword evidence="3" id="KW-1185">Reference proteome</keyword>
<reference evidence="2 3" key="1">
    <citation type="submission" date="2019-11" db="EMBL/GenBank/DDBJ databases">
        <title>Comparative genomics of hydrocarbon-degrading Desulfosarcina strains.</title>
        <authorList>
            <person name="Watanabe M."/>
            <person name="Kojima H."/>
            <person name="Fukui M."/>
        </authorList>
    </citation>
    <scope>NUCLEOTIDE SEQUENCE [LARGE SCALE GENOMIC DNA]</scope>
    <source>
        <strain evidence="2 3">PP31</strain>
    </source>
</reference>
<proteinExistence type="predicted"/>
<name>A0A5K7ZB17_9BACT</name>
<dbReference type="InterPro" id="IPR040836">
    <property type="entry name" value="SAVED"/>
</dbReference>
<dbReference type="Pfam" id="PF18145">
    <property type="entry name" value="SAVED"/>
    <property type="match status" value="1"/>
</dbReference>
<dbReference type="EMBL" id="AP021875">
    <property type="protein sequence ID" value="BBO78288.1"/>
    <property type="molecule type" value="Genomic_DNA"/>
</dbReference>
<evidence type="ECO:0000313" key="2">
    <source>
        <dbReference type="EMBL" id="BBO78288.1"/>
    </source>
</evidence>
<accession>A0A5K7ZB17</accession>
<dbReference type="NCBIfam" id="NF033611">
    <property type="entry name" value="SAVED"/>
    <property type="match status" value="1"/>
</dbReference>
<evidence type="ECO:0000313" key="3">
    <source>
        <dbReference type="Proteomes" id="UP000427769"/>
    </source>
</evidence>
<gene>
    <name evidence="2" type="ORF">DSCW_57050</name>
</gene>